<dbReference type="AlphaFoldDB" id="X1AN87"/>
<sequence>KIKNNLSKTIIGIEPSGQYWKAMAYYLSSRGHKLALVNPYHVKQTKGESWATQI</sequence>
<gene>
    <name evidence="1" type="ORF">S01H4_34007</name>
</gene>
<comment type="caution">
    <text evidence="1">The sequence shown here is derived from an EMBL/GenBank/DDBJ whole genome shotgun (WGS) entry which is preliminary data.</text>
</comment>
<reference evidence="1" key="1">
    <citation type="journal article" date="2014" name="Front. Microbiol.">
        <title>High frequency of phylogenetically diverse reductive dehalogenase-homologous genes in deep subseafloor sedimentary metagenomes.</title>
        <authorList>
            <person name="Kawai M."/>
            <person name="Futagami T."/>
            <person name="Toyoda A."/>
            <person name="Takaki Y."/>
            <person name="Nishi S."/>
            <person name="Hori S."/>
            <person name="Arai W."/>
            <person name="Tsubouchi T."/>
            <person name="Morono Y."/>
            <person name="Uchiyama I."/>
            <person name="Ito T."/>
            <person name="Fujiyama A."/>
            <person name="Inagaki F."/>
            <person name="Takami H."/>
        </authorList>
    </citation>
    <scope>NUCLEOTIDE SEQUENCE</scope>
    <source>
        <strain evidence="1">Expedition CK06-06</strain>
    </source>
</reference>
<proteinExistence type="predicted"/>
<dbReference type="EMBL" id="BART01017959">
    <property type="protein sequence ID" value="GAG84119.1"/>
    <property type="molecule type" value="Genomic_DNA"/>
</dbReference>
<organism evidence="1">
    <name type="scientific">marine sediment metagenome</name>
    <dbReference type="NCBI Taxonomy" id="412755"/>
    <lineage>
        <taxon>unclassified sequences</taxon>
        <taxon>metagenomes</taxon>
        <taxon>ecological metagenomes</taxon>
    </lineage>
</organism>
<feature type="non-terminal residue" evidence="1">
    <location>
        <position position="1"/>
    </location>
</feature>
<accession>X1AN87</accession>
<name>X1AN87_9ZZZZ</name>
<evidence type="ECO:0000313" key="1">
    <source>
        <dbReference type="EMBL" id="GAG84119.1"/>
    </source>
</evidence>
<protein>
    <submittedName>
        <fullName evidence="1">Uncharacterized protein</fullName>
    </submittedName>
</protein>